<keyword evidence="7" id="KW-1133">Transmembrane helix</keyword>
<evidence type="ECO:0000256" key="7">
    <source>
        <dbReference type="ARBA" id="ARBA00022989"/>
    </source>
</evidence>
<feature type="compositionally biased region" description="Polar residues" evidence="9">
    <location>
        <begin position="580"/>
        <end position="589"/>
    </location>
</feature>
<evidence type="ECO:0000313" key="11">
    <source>
        <dbReference type="EMBL" id="OHV32894.1"/>
    </source>
</evidence>
<dbReference type="GO" id="GO:0004673">
    <property type="term" value="F:protein histidine kinase activity"/>
    <property type="evidence" value="ECO:0007669"/>
    <property type="project" value="UniProtKB-EC"/>
</dbReference>
<accession>A0A1S1QKQ1</accession>
<dbReference type="RefSeq" id="WP_071087556.1">
    <property type="nucleotide sequence ID" value="NZ_MBLM01000136.1"/>
</dbReference>
<evidence type="ECO:0000313" key="12">
    <source>
        <dbReference type="Proteomes" id="UP000179627"/>
    </source>
</evidence>
<keyword evidence="12" id="KW-1185">Reference proteome</keyword>
<feature type="region of interest" description="Disordered" evidence="9">
    <location>
        <begin position="351"/>
        <end position="598"/>
    </location>
</feature>
<evidence type="ECO:0000256" key="2">
    <source>
        <dbReference type="ARBA" id="ARBA00012438"/>
    </source>
</evidence>
<evidence type="ECO:0000256" key="1">
    <source>
        <dbReference type="ARBA" id="ARBA00000085"/>
    </source>
</evidence>
<dbReference type="InterPro" id="IPR003594">
    <property type="entry name" value="HATPase_dom"/>
</dbReference>
<evidence type="ECO:0000259" key="10">
    <source>
        <dbReference type="PROSITE" id="PS50109"/>
    </source>
</evidence>
<feature type="coiled-coil region" evidence="8">
    <location>
        <begin position="141"/>
        <end position="168"/>
    </location>
</feature>
<dbReference type="PANTHER" id="PTHR45436:SF5">
    <property type="entry name" value="SENSOR HISTIDINE KINASE TRCS"/>
    <property type="match status" value="1"/>
</dbReference>
<evidence type="ECO:0000256" key="9">
    <source>
        <dbReference type="SAM" id="MobiDB-lite"/>
    </source>
</evidence>
<feature type="compositionally biased region" description="Basic and acidic residues" evidence="9">
    <location>
        <begin position="1"/>
        <end position="10"/>
    </location>
</feature>
<comment type="catalytic activity">
    <reaction evidence="1">
        <text>ATP + protein L-histidine = ADP + protein N-phospho-L-histidine.</text>
        <dbReference type="EC" id="2.7.13.3"/>
    </reaction>
</comment>
<evidence type="ECO:0000256" key="6">
    <source>
        <dbReference type="ARBA" id="ARBA00022777"/>
    </source>
</evidence>
<dbReference type="SUPFAM" id="SSF55874">
    <property type="entry name" value="ATPase domain of HSP90 chaperone/DNA topoisomerase II/histidine kinase"/>
    <property type="match status" value="1"/>
</dbReference>
<dbReference type="PANTHER" id="PTHR45436">
    <property type="entry name" value="SENSOR HISTIDINE KINASE YKOH"/>
    <property type="match status" value="1"/>
</dbReference>
<dbReference type="GO" id="GO:0005886">
    <property type="term" value="C:plasma membrane"/>
    <property type="evidence" value="ECO:0007669"/>
    <property type="project" value="TreeGrafter"/>
</dbReference>
<feature type="compositionally biased region" description="Low complexity" evidence="9">
    <location>
        <begin position="55"/>
        <end position="75"/>
    </location>
</feature>
<comment type="caution">
    <text evidence="11">The sequence shown here is derived from an EMBL/GenBank/DDBJ whole genome shotgun (WGS) entry which is preliminary data.</text>
</comment>
<feature type="compositionally biased region" description="Polar residues" evidence="9">
    <location>
        <begin position="464"/>
        <end position="478"/>
    </location>
</feature>
<keyword evidence="4" id="KW-0808">Transferase</keyword>
<evidence type="ECO:0000256" key="5">
    <source>
        <dbReference type="ARBA" id="ARBA00022692"/>
    </source>
</evidence>
<dbReference type="AlphaFoldDB" id="A0A1S1QKQ1"/>
<evidence type="ECO:0000256" key="4">
    <source>
        <dbReference type="ARBA" id="ARBA00022679"/>
    </source>
</evidence>
<feature type="domain" description="Histidine kinase" evidence="10">
    <location>
        <begin position="236"/>
        <end position="340"/>
    </location>
</feature>
<proteinExistence type="predicted"/>
<dbReference type="GO" id="GO:0000160">
    <property type="term" value="P:phosphorelay signal transduction system"/>
    <property type="evidence" value="ECO:0007669"/>
    <property type="project" value="TreeGrafter"/>
</dbReference>
<dbReference type="Pfam" id="PF02518">
    <property type="entry name" value="HATPase_c"/>
    <property type="match status" value="1"/>
</dbReference>
<keyword evidence="3" id="KW-0597">Phosphoprotein</keyword>
<evidence type="ECO:0000256" key="3">
    <source>
        <dbReference type="ARBA" id="ARBA00022553"/>
    </source>
</evidence>
<dbReference type="InterPro" id="IPR050428">
    <property type="entry name" value="TCS_sensor_his_kinase"/>
</dbReference>
<dbReference type="EC" id="2.7.13.3" evidence="2"/>
<dbReference type="Gene3D" id="3.30.565.10">
    <property type="entry name" value="Histidine kinase-like ATPase, C-terminal domain"/>
    <property type="match status" value="1"/>
</dbReference>
<dbReference type="Proteomes" id="UP000179627">
    <property type="component" value="Unassembled WGS sequence"/>
</dbReference>
<keyword evidence="8" id="KW-0175">Coiled coil</keyword>
<dbReference type="EMBL" id="MBLM01000136">
    <property type="protein sequence ID" value="OHV32894.1"/>
    <property type="molecule type" value="Genomic_DNA"/>
</dbReference>
<feature type="compositionally biased region" description="Low complexity" evidence="9">
    <location>
        <begin position="385"/>
        <end position="394"/>
    </location>
</feature>
<keyword evidence="7" id="KW-0472">Membrane</keyword>
<sequence>MTPRARDLLNRSRALLGASRDSASPPPDAEVESREQASEPAGDGSGDGDRPTPPSARARTRPGVPAAGAPQRGPSSPAPARPGTPTAPAGRISRTARSHREGTGAASAAVRNGAAQGAAGSGSDALAAICADIALRDLNLVDLLLSQLEEMEAKEEDADRLAELYRLDHLAARLRRNAENLRVLAGHDASEDTADSTALVDVVRAAMSSIDHYSRVVIGRVVSLGVIGFAAEDVGRVLSELLDNATRSSPPTAPVRVGVHLTESGSALLRVEDDGIGFPPERLAQINERLAGEPVLDDDAVRHMGLAVVHRLAIRHGLRTWLDTRQPHGTTASVLIPPGLICELPEGSWSGAQTVQPRPAGAAGRGFPVRGNAARNDATGGADESAATQAAGTGSAAGPGSGPHNGGPHDGAFRLSALSRSAAVDHATHSTTGRSPSSLFGGPGSPPADTAPDAAQRSGLLSGPPSTEALTSGTTSTGLPRRVSRSLRTAATDQPPGPPGDSGSPTTAGTPGPDAGETETPTDTADTTASDAAADGAGNDTAGPDPVRAEDVDATASAPTGSAGHDTAAPGPDGPGSNGLNGHRTQPTTPGEDRAADHARLLADLDAFTEGEQTAHRHQRGD</sequence>
<protein>
    <recommendedName>
        <fullName evidence="2">histidine kinase</fullName>
        <ecNumber evidence="2">2.7.13.3</ecNumber>
    </recommendedName>
</protein>
<keyword evidence="6" id="KW-0418">Kinase</keyword>
<dbReference type="PROSITE" id="PS50109">
    <property type="entry name" value="HIS_KIN"/>
    <property type="match status" value="1"/>
</dbReference>
<dbReference type="OrthoDB" id="3502710at2"/>
<reference evidence="12" key="1">
    <citation type="submission" date="2016-07" db="EMBL/GenBank/DDBJ databases">
        <title>Sequence Frankia sp. strain CcI1.17.</title>
        <authorList>
            <person name="Ghodhbane-Gtari F."/>
            <person name="Swanson E."/>
            <person name="Gueddou A."/>
            <person name="Morris K."/>
            <person name="Hezbri K."/>
            <person name="Ktari A."/>
            <person name="Nouioui I."/>
            <person name="Abebe-Akele F."/>
            <person name="Simpson S."/>
            <person name="Thomas K."/>
            <person name="Gtari M."/>
            <person name="Tisa L.S."/>
            <person name="Hurst S."/>
        </authorList>
    </citation>
    <scope>NUCLEOTIDE SEQUENCE [LARGE SCALE GENOMIC DNA]</scope>
    <source>
        <strain evidence="12">Cc1.17</strain>
    </source>
</reference>
<dbReference type="InterPro" id="IPR005467">
    <property type="entry name" value="His_kinase_dom"/>
</dbReference>
<dbReference type="InterPro" id="IPR036890">
    <property type="entry name" value="HATPase_C_sf"/>
</dbReference>
<evidence type="ECO:0000256" key="8">
    <source>
        <dbReference type="SAM" id="Coils"/>
    </source>
</evidence>
<feature type="compositionally biased region" description="Gly residues" evidence="9">
    <location>
        <begin position="395"/>
        <end position="409"/>
    </location>
</feature>
<organism evidence="11 12">
    <name type="scientific">Parafrankia colletiae</name>
    <dbReference type="NCBI Taxonomy" id="573497"/>
    <lineage>
        <taxon>Bacteria</taxon>
        <taxon>Bacillati</taxon>
        <taxon>Actinomycetota</taxon>
        <taxon>Actinomycetes</taxon>
        <taxon>Frankiales</taxon>
        <taxon>Frankiaceae</taxon>
        <taxon>Parafrankia</taxon>
    </lineage>
</organism>
<keyword evidence="5" id="KW-0812">Transmembrane</keyword>
<gene>
    <name evidence="11" type="ORF">CC117_24210</name>
</gene>
<dbReference type="SMART" id="SM00387">
    <property type="entry name" value="HATPase_c"/>
    <property type="match status" value="1"/>
</dbReference>
<feature type="compositionally biased region" description="Low complexity" evidence="9">
    <location>
        <begin position="501"/>
        <end position="546"/>
    </location>
</feature>
<name>A0A1S1QKQ1_9ACTN</name>
<feature type="region of interest" description="Disordered" evidence="9">
    <location>
        <begin position="1"/>
        <end position="109"/>
    </location>
</feature>